<gene>
    <name evidence="3" type="ORF">PHAVU_002G227000g</name>
</gene>
<sequence length="585" mass="66638">MVRTRGGGSSNLDRVRPTASIRRKQGGPSTSIPNEEFEDYIEQEEVEVDDEGYPGGPLDKSLLVNYEHHVAKQLWDSLDRGELKVVSHGRKINKLGAPHERIEAAVELSGLAGLLHASYESLDRGLLCAFVERWHAETNSFHLPVGEMTITLDDVSNLLHLPIVSQFYTQETLDSDSATDLLVEALRVDRALASEETRHCRGAHVRLSWLREVYQDACSRRQWTMAARAYLLHLVGCTIFADKSATSVSVFYLGFFVGLRLTGGYSWAAAALTHMYEQLGDCSYANTKQLAGYATLLQGWIYEHFPSIGMRRTQALYSEDQPRCRLYDAGKGTLIVVVRSQLDTLTPASIRFCPYNEHKEERPFEWISLFCGYLRLGNWTQLHMPERVLRQYGYTQIIPRNPSVIGHGHPDTNEMDRRWLHFNDYVIHDYAIARHPDACVQEYMGWFRSVSHSYVINTDEDDRPVPVPSDARHHEAVPSHHEESHPALGICRRITETLQPLLDHGDVVEGSPIWEGIQAAIMLARGATDERAVYVRRHAHNLHTFGFIYPYAQMWVPDIFIRRHNCDFRIFLSVGITATSGYFYP</sequence>
<evidence type="ECO:0000313" key="3">
    <source>
        <dbReference type="EMBL" id="ESW31300.1"/>
    </source>
</evidence>
<dbReference type="EMBL" id="CM002289">
    <property type="protein sequence ID" value="ESW31300.1"/>
    <property type="molecule type" value="Genomic_DNA"/>
</dbReference>
<keyword evidence="4" id="KW-1185">Reference proteome</keyword>
<feature type="domain" description="Aminotransferase-like plant mobile" evidence="2">
    <location>
        <begin position="112"/>
        <end position="448"/>
    </location>
</feature>
<dbReference type="PANTHER" id="PTHR46033:SF8">
    <property type="entry name" value="PROTEIN MAINTENANCE OF MERISTEMS-LIKE"/>
    <property type="match status" value="1"/>
</dbReference>
<dbReference type="Proteomes" id="UP000000226">
    <property type="component" value="Chromosome 2"/>
</dbReference>
<evidence type="ECO:0000313" key="4">
    <source>
        <dbReference type="Proteomes" id="UP000000226"/>
    </source>
</evidence>
<organism evidence="3 4">
    <name type="scientific">Phaseolus vulgaris</name>
    <name type="common">Kidney bean</name>
    <name type="synonym">French bean</name>
    <dbReference type="NCBI Taxonomy" id="3885"/>
    <lineage>
        <taxon>Eukaryota</taxon>
        <taxon>Viridiplantae</taxon>
        <taxon>Streptophyta</taxon>
        <taxon>Embryophyta</taxon>
        <taxon>Tracheophyta</taxon>
        <taxon>Spermatophyta</taxon>
        <taxon>Magnoliopsida</taxon>
        <taxon>eudicotyledons</taxon>
        <taxon>Gunneridae</taxon>
        <taxon>Pentapetalae</taxon>
        <taxon>rosids</taxon>
        <taxon>fabids</taxon>
        <taxon>Fabales</taxon>
        <taxon>Fabaceae</taxon>
        <taxon>Papilionoideae</taxon>
        <taxon>50 kb inversion clade</taxon>
        <taxon>NPAAA clade</taxon>
        <taxon>indigoferoid/millettioid clade</taxon>
        <taxon>Phaseoleae</taxon>
        <taxon>Phaseolus</taxon>
    </lineage>
</organism>
<dbReference type="eggNOG" id="ENOG502SHGI">
    <property type="taxonomic scope" value="Eukaryota"/>
</dbReference>
<dbReference type="InterPro" id="IPR044824">
    <property type="entry name" value="MAIN-like"/>
</dbReference>
<accession>V7CPX9</accession>
<dbReference type="OMA" id="SAFCERW"/>
<feature type="region of interest" description="Disordered" evidence="1">
    <location>
        <begin position="1"/>
        <end position="37"/>
    </location>
</feature>
<evidence type="ECO:0000259" key="2">
    <source>
        <dbReference type="Pfam" id="PF10536"/>
    </source>
</evidence>
<dbReference type="OrthoDB" id="1434945at2759"/>
<feature type="compositionally biased region" description="Basic and acidic residues" evidence="1">
    <location>
        <begin position="470"/>
        <end position="479"/>
    </location>
</feature>
<dbReference type="InterPro" id="IPR019557">
    <property type="entry name" value="AminoTfrase-like_pln_mobile"/>
</dbReference>
<dbReference type="Pfam" id="PF10536">
    <property type="entry name" value="PMD"/>
    <property type="match status" value="1"/>
</dbReference>
<dbReference type="AlphaFoldDB" id="V7CPX9"/>
<evidence type="ECO:0000256" key="1">
    <source>
        <dbReference type="SAM" id="MobiDB-lite"/>
    </source>
</evidence>
<proteinExistence type="predicted"/>
<protein>
    <recommendedName>
        <fullName evidence="2">Aminotransferase-like plant mobile domain-containing protein</fullName>
    </recommendedName>
</protein>
<dbReference type="PANTHER" id="PTHR46033">
    <property type="entry name" value="PROTEIN MAIN-LIKE 2"/>
    <property type="match status" value="1"/>
</dbReference>
<dbReference type="GO" id="GO:0010073">
    <property type="term" value="P:meristem maintenance"/>
    <property type="evidence" value="ECO:0007669"/>
    <property type="project" value="InterPro"/>
</dbReference>
<feature type="region of interest" description="Disordered" evidence="1">
    <location>
        <begin position="459"/>
        <end position="479"/>
    </location>
</feature>
<reference evidence="4" key="1">
    <citation type="journal article" date="2014" name="Nat. Genet.">
        <title>A reference genome for common bean and genome-wide analysis of dual domestications.</title>
        <authorList>
            <person name="Schmutz J."/>
            <person name="McClean P.E."/>
            <person name="Mamidi S."/>
            <person name="Wu G.A."/>
            <person name="Cannon S.B."/>
            <person name="Grimwood J."/>
            <person name="Jenkins J."/>
            <person name="Shu S."/>
            <person name="Song Q."/>
            <person name="Chavarro C."/>
            <person name="Torres-Torres M."/>
            <person name="Geffroy V."/>
            <person name="Moghaddam S.M."/>
            <person name="Gao D."/>
            <person name="Abernathy B."/>
            <person name="Barry K."/>
            <person name="Blair M."/>
            <person name="Brick M.A."/>
            <person name="Chovatia M."/>
            <person name="Gepts P."/>
            <person name="Goodstein D.M."/>
            <person name="Gonzales M."/>
            <person name="Hellsten U."/>
            <person name="Hyten D.L."/>
            <person name="Jia G."/>
            <person name="Kelly J.D."/>
            <person name="Kudrna D."/>
            <person name="Lee R."/>
            <person name="Richard M.M."/>
            <person name="Miklas P.N."/>
            <person name="Osorno J.M."/>
            <person name="Rodrigues J."/>
            <person name="Thareau V."/>
            <person name="Urrea C.A."/>
            <person name="Wang M."/>
            <person name="Yu Y."/>
            <person name="Zhang M."/>
            <person name="Wing R.A."/>
            <person name="Cregan P.B."/>
            <person name="Rokhsar D.S."/>
            <person name="Jackson S.A."/>
        </authorList>
    </citation>
    <scope>NUCLEOTIDE SEQUENCE [LARGE SCALE GENOMIC DNA]</scope>
    <source>
        <strain evidence="4">cv. G19833</strain>
    </source>
</reference>
<dbReference type="Gramene" id="ESW31300">
    <property type="protein sequence ID" value="ESW31300"/>
    <property type="gene ID" value="PHAVU_002G227000g"/>
</dbReference>
<name>V7CPX9_PHAVU</name>